<dbReference type="EMBL" id="CAICTM010002742">
    <property type="protein sequence ID" value="CAB9530099.1"/>
    <property type="molecule type" value="Genomic_DNA"/>
</dbReference>
<dbReference type="Proteomes" id="UP001153069">
    <property type="component" value="Unassembled WGS sequence"/>
</dbReference>
<evidence type="ECO:0000313" key="3">
    <source>
        <dbReference type="Proteomes" id="UP001153069"/>
    </source>
</evidence>
<gene>
    <name evidence="2" type="ORF">SEMRO_2744_G336050.1</name>
</gene>
<feature type="signal peptide" evidence="1">
    <location>
        <begin position="1"/>
        <end position="31"/>
    </location>
</feature>
<evidence type="ECO:0000313" key="2">
    <source>
        <dbReference type="EMBL" id="CAB9530099.1"/>
    </source>
</evidence>
<sequence>MPWGSVSHTGRTATWLSLCLFLGLILEQVTGKVVLSGRTPPSANDVIPSTPQIEDLQSESQNTWERYLQAEQSLTPMVPSPPIANGPTRGPVMAQPSPAIDPALPTETLPAAVSPETPASPTPTGPVVAQPSPAIDPALSNGTLPTAASTRIPICLLDSMGFPVPPNDPRSVAPDTQPLISEVTFEEAGTTIEDINGVIETIEFFGAFVPGVGPFIADGAAALTQAVKFLGPIFGLQSEADVLLAMIQSGFQQISTQLGRMQIENRQSFLQIESLILNVTFDEIAGQLDHTLSAFQNLVNASGTNGTRPSPSALFIYDARFRAICNEASPYNPEVIFRDLYGYACSDCMFSSRRRANFFDIALREARFSGIRFRTDFASFIYMGMVQAMMLTAACLPPQGTCNDGSTDIVFRENMEDMGDALDEVVLRLNETVSDLEVNFWRNLLILPELRDQIFSLADGDEESRSNQDIADDIWIFLTSLQPDFFIQVIVALNPQEDFTRRNIWRTVCEGDGDGITEDCPSSNFITQGFVDFDSIAGNLVHIRYRHRALGEPDFSVTIAGETMSLGDFVTELANRPAIVTDQGLNGCDDDNAAVCASNVIGCHDCNDEELTEFNRFFSSGRASYLVSRFSDGDNDNFDSLAVRDSFQSRELASIFPVIRIQTGVTVFVGGFGCEFFGVLADCTDRSLDGFTVFL</sequence>
<name>A0A9N8F3L1_9STRA</name>
<proteinExistence type="predicted"/>
<keyword evidence="3" id="KW-1185">Reference proteome</keyword>
<keyword evidence="1" id="KW-0732">Signal</keyword>
<protein>
    <submittedName>
        <fullName evidence="2">Uncharacterized protein</fullName>
    </submittedName>
</protein>
<organism evidence="2 3">
    <name type="scientific">Seminavis robusta</name>
    <dbReference type="NCBI Taxonomy" id="568900"/>
    <lineage>
        <taxon>Eukaryota</taxon>
        <taxon>Sar</taxon>
        <taxon>Stramenopiles</taxon>
        <taxon>Ochrophyta</taxon>
        <taxon>Bacillariophyta</taxon>
        <taxon>Bacillariophyceae</taxon>
        <taxon>Bacillariophycidae</taxon>
        <taxon>Naviculales</taxon>
        <taxon>Naviculaceae</taxon>
        <taxon>Seminavis</taxon>
    </lineage>
</organism>
<accession>A0A9N8F3L1</accession>
<feature type="chain" id="PRO_5040215150" evidence="1">
    <location>
        <begin position="32"/>
        <end position="695"/>
    </location>
</feature>
<comment type="caution">
    <text evidence="2">The sequence shown here is derived from an EMBL/GenBank/DDBJ whole genome shotgun (WGS) entry which is preliminary data.</text>
</comment>
<evidence type="ECO:0000256" key="1">
    <source>
        <dbReference type="SAM" id="SignalP"/>
    </source>
</evidence>
<reference evidence="2" key="1">
    <citation type="submission" date="2020-06" db="EMBL/GenBank/DDBJ databases">
        <authorList>
            <consortium name="Plant Systems Biology data submission"/>
        </authorList>
    </citation>
    <scope>NUCLEOTIDE SEQUENCE</scope>
    <source>
        <strain evidence="2">D6</strain>
    </source>
</reference>
<dbReference type="AlphaFoldDB" id="A0A9N8F3L1"/>